<accession>A0A327WV82</accession>
<keyword evidence="7" id="KW-0408">Iron</keyword>
<keyword evidence="4" id="KW-0460">Magnesium</keyword>
<evidence type="ECO:0000259" key="9">
    <source>
        <dbReference type="PROSITE" id="PS51471"/>
    </source>
</evidence>
<dbReference type="InterPro" id="IPR032854">
    <property type="entry name" value="ALKBH3"/>
</dbReference>
<reference evidence="10 11" key="1">
    <citation type="submission" date="2018-06" db="EMBL/GenBank/DDBJ databases">
        <title>Genomic Encyclopedia of Type Strains, Phase III (KMG-III): the genomes of soil and plant-associated and newly described type strains.</title>
        <authorList>
            <person name="Whitman W."/>
        </authorList>
    </citation>
    <scope>NUCLEOTIDE SEQUENCE [LARGE SCALE GENOMIC DNA]</scope>
    <source>
        <strain evidence="10 11">CGMCC 1.15366</strain>
    </source>
</reference>
<dbReference type="GO" id="GO:0016705">
    <property type="term" value="F:oxidoreductase activity, acting on paired donors, with incorporation or reduction of molecular oxygen"/>
    <property type="evidence" value="ECO:0007669"/>
    <property type="project" value="UniProtKB-ARBA"/>
</dbReference>
<keyword evidence="5 10" id="KW-0223">Dioxygenase</keyword>
<dbReference type="AlphaFoldDB" id="A0A327WV82"/>
<dbReference type="PANTHER" id="PTHR31212">
    <property type="entry name" value="ALPHA-KETOGLUTARATE-DEPENDENT DIOXYGENASE ALKB HOMOLOG 3"/>
    <property type="match status" value="1"/>
</dbReference>
<sequence>MIWTTSICVCRSMLSTQFSSYRIDIVDAELYYVPNWLSQHDCVSSWYQQLADELAWQQDEIKVFGKLHRIPRLQAWYGDAEASYRYSGQSMQPRPWSSSLSRLRHALAHDQLVFNSVLANWYRDGHDKMGWHSDNEPELGRNPTIASISVGSSRTFQLKHRITSKRIDLELEDGSLLIMAGPMQHFWQHALPARKRISQGRINLTFRQVAQL</sequence>
<keyword evidence="8" id="KW-0234">DNA repair</keyword>
<comment type="caution">
    <text evidence="10">The sequence shown here is derived from an EMBL/GenBank/DDBJ whole genome shotgun (WGS) entry which is preliminary data.</text>
</comment>
<dbReference type="Pfam" id="PF13532">
    <property type="entry name" value="2OG-FeII_Oxy_2"/>
    <property type="match status" value="1"/>
</dbReference>
<dbReference type="GO" id="GO:0032451">
    <property type="term" value="F:demethylase activity"/>
    <property type="evidence" value="ECO:0007669"/>
    <property type="project" value="UniProtKB-ARBA"/>
</dbReference>
<keyword evidence="3" id="KW-0227">DNA damage</keyword>
<dbReference type="PANTHER" id="PTHR31212:SF4">
    <property type="entry name" value="ALPHA-KETOGLUTARATE-DEPENDENT DIOXYGENASE ALKB HOMOLOG 3"/>
    <property type="match status" value="1"/>
</dbReference>
<evidence type="ECO:0000256" key="2">
    <source>
        <dbReference type="ARBA" id="ARBA00022723"/>
    </source>
</evidence>
<evidence type="ECO:0000313" key="10">
    <source>
        <dbReference type="EMBL" id="RAJ96935.1"/>
    </source>
</evidence>
<name>A0A327WV82_9GAMM</name>
<comment type="cofactor">
    <cofactor evidence="1">
        <name>Fe(2+)</name>
        <dbReference type="ChEBI" id="CHEBI:29033"/>
    </cofactor>
</comment>
<evidence type="ECO:0000256" key="4">
    <source>
        <dbReference type="ARBA" id="ARBA00022842"/>
    </source>
</evidence>
<evidence type="ECO:0000256" key="8">
    <source>
        <dbReference type="ARBA" id="ARBA00023204"/>
    </source>
</evidence>
<evidence type="ECO:0000256" key="3">
    <source>
        <dbReference type="ARBA" id="ARBA00022763"/>
    </source>
</evidence>
<dbReference type="EMBL" id="QLMD01000007">
    <property type="protein sequence ID" value="RAJ96935.1"/>
    <property type="molecule type" value="Genomic_DNA"/>
</dbReference>
<feature type="domain" description="Fe2OG dioxygenase" evidence="9">
    <location>
        <begin position="113"/>
        <end position="210"/>
    </location>
</feature>
<dbReference type="SUPFAM" id="SSF51197">
    <property type="entry name" value="Clavaminate synthase-like"/>
    <property type="match status" value="1"/>
</dbReference>
<dbReference type="InterPro" id="IPR005123">
    <property type="entry name" value="Oxoglu/Fe-dep_dioxygenase_dom"/>
</dbReference>
<gene>
    <name evidence="10" type="ORF">B0I24_107150</name>
</gene>
<dbReference type="FunFam" id="2.60.120.590:FF:000004">
    <property type="entry name" value="DNA oxidative demethylase ALKBH2"/>
    <property type="match status" value="1"/>
</dbReference>
<dbReference type="Proteomes" id="UP000249203">
    <property type="component" value="Unassembled WGS sequence"/>
</dbReference>
<dbReference type="GO" id="GO:0140097">
    <property type="term" value="F:catalytic activity, acting on DNA"/>
    <property type="evidence" value="ECO:0007669"/>
    <property type="project" value="UniProtKB-ARBA"/>
</dbReference>
<dbReference type="InterPro" id="IPR037151">
    <property type="entry name" value="AlkB-like_sf"/>
</dbReference>
<organism evidence="10 11">
    <name type="scientific">Aliidiomarina maris</name>
    <dbReference type="NCBI Taxonomy" id="531312"/>
    <lineage>
        <taxon>Bacteria</taxon>
        <taxon>Pseudomonadati</taxon>
        <taxon>Pseudomonadota</taxon>
        <taxon>Gammaproteobacteria</taxon>
        <taxon>Alteromonadales</taxon>
        <taxon>Idiomarinaceae</taxon>
        <taxon>Aliidiomarina</taxon>
    </lineage>
</organism>
<evidence type="ECO:0000256" key="5">
    <source>
        <dbReference type="ARBA" id="ARBA00022964"/>
    </source>
</evidence>
<evidence type="ECO:0000256" key="6">
    <source>
        <dbReference type="ARBA" id="ARBA00023002"/>
    </source>
</evidence>
<keyword evidence="2" id="KW-0479">Metal-binding</keyword>
<dbReference type="GO" id="GO:0051213">
    <property type="term" value="F:dioxygenase activity"/>
    <property type="evidence" value="ECO:0007669"/>
    <property type="project" value="UniProtKB-KW"/>
</dbReference>
<evidence type="ECO:0000313" key="11">
    <source>
        <dbReference type="Proteomes" id="UP000249203"/>
    </source>
</evidence>
<protein>
    <submittedName>
        <fullName evidence="10">DNA-N1-methyladenine dioxygenase</fullName>
    </submittedName>
</protein>
<dbReference type="GO" id="GO:0016787">
    <property type="term" value="F:hydrolase activity"/>
    <property type="evidence" value="ECO:0007669"/>
    <property type="project" value="UniProtKB-ARBA"/>
</dbReference>
<dbReference type="GO" id="GO:0006307">
    <property type="term" value="P:DNA alkylation repair"/>
    <property type="evidence" value="ECO:0007669"/>
    <property type="project" value="InterPro"/>
</dbReference>
<dbReference type="PROSITE" id="PS51471">
    <property type="entry name" value="FE2OG_OXY"/>
    <property type="match status" value="1"/>
</dbReference>
<dbReference type="RefSeq" id="WP_241974108.1">
    <property type="nucleotide sequence ID" value="NZ_PIPK01000007.1"/>
</dbReference>
<evidence type="ECO:0000256" key="1">
    <source>
        <dbReference type="ARBA" id="ARBA00001954"/>
    </source>
</evidence>
<proteinExistence type="predicted"/>
<dbReference type="GO" id="GO:0046872">
    <property type="term" value="F:metal ion binding"/>
    <property type="evidence" value="ECO:0007669"/>
    <property type="project" value="UniProtKB-KW"/>
</dbReference>
<keyword evidence="6" id="KW-0560">Oxidoreductase</keyword>
<dbReference type="InterPro" id="IPR027450">
    <property type="entry name" value="AlkB-like"/>
</dbReference>
<evidence type="ECO:0000256" key="7">
    <source>
        <dbReference type="ARBA" id="ARBA00023004"/>
    </source>
</evidence>
<dbReference type="Gene3D" id="2.60.120.590">
    <property type="entry name" value="Alpha-ketoglutarate-dependent dioxygenase AlkB-like"/>
    <property type="match status" value="1"/>
</dbReference>